<dbReference type="Proteomes" id="UP000280296">
    <property type="component" value="Unassembled WGS sequence"/>
</dbReference>
<comment type="subcellular location">
    <subcellularLocation>
        <location evidence="1">Cytoplasm</location>
    </subcellularLocation>
</comment>
<dbReference type="InterPro" id="IPR057335">
    <property type="entry name" value="Beta-barrel_SelB"/>
</dbReference>
<dbReference type="NCBIfam" id="TIGR00475">
    <property type="entry name" value="selB"/>
    <property type="match status" value="1"/>
</dbReference>
<name>A0A432MLM2_9BACT</name>
<keyword evidence="3" id="KW-0963">Cytoplasm</keyword>
<dbReference type="PANTHER" id="PTHR43721:SF22">
    <property type="entry name" value="ELONGATION FACTOR TU, MITOCHONDRIAL"/>
    <property type="match status" value="1"/>
</dbReference>
<dbReference type="InterPro" id="IPR000795">
    <property type="entry name" value="T_Tr_GTP-bd_dom"/>
</dbReference>
<accession>A0A432MLM2</accession>
<evidence type="ECO:0000256" key="4">
    <source>
        <dbReference type="ARBA" id="ARBA00022741"/>
    </source>
</evidence>
<feature type="compositionally biased region" description="Basic and acidic residues" evidence="9">
    <location>
        <begin position="8"/>
        <end position="37"/>
    </location>
</feature>
<feature type="region of interest" description="Disordered" evidence="9">
    <location>
        <begin position="178"/>
        <end position="199"/>
    </location>
</feature>
<dbReference type="Gene3D" id="1.10.10.2770">
    <property type="match status" value="1"/>
</dbReference>
<dbReference type="Gene3D" id="1.10.10.10">
    <property type="entry name" value="Winged helix-like DNA-binding domain superfamily/Winged helix DNA-binding domain"/>
    <property type="match status" value="1"/>
</dbReference>
<protein>
    <recommendedName>
        <fullName evidence="2">Selenocysteine-specific elongation factor</fullName>
    </recommendedName>
    <alternativeName>
        <fullName evidence="8">SelB translation factor</fullName>
    </alternativeName>
</protein>
<dbReference type="InterPro" id="IPR031157">
    <property type="entry name" value="G_TR_CS"/>
</dbReference>
<dbReference type="SUPFAM" id="SSF50447">
    <property type="entry name" value="Translation proteins"/>
    <property type="match status" value="1"/>
</dbReference>
<feature type="region of interest" description="Disordered" evidence="9">
    <location>
        <begin position="1"/>
        <end position="114"/>
    </location>
</feature>
<dbReference type="InterPro" id="IPR009000">
    <property type="entry name" value="Transl_B-barrel_sf"/>
</dbReference>
<dbReference type="CDD" id="cd15491">
    <property type="entry name" value="selB_III"/>
    <property type="match status" value="1"/>
</dbReference>
<dbReference type="NCBIfam" id="TIGR00231">
    <property type="entry name" value="small_GTP"/>
    <property type="match status" value="1"/>
</dbReference>
<dbReference type="InterPro" id="IPR009001">
    <property type="entry name" value="Transl_elong_EF1A/Init_IF2_C"/>
</dbReference>
<dbReference type="GO" id="GO:0005829">
    <property type="term" value="C:cytosol"/>
    <property type="evidence" value="ECO:0007669"/>
    <property type="project" value="TreeGrafter"/>
</dbReference>
<dbReference type="GO" id="GO:0003723">
    <property type="term" value="F:RNA binding"/>
    <property type="evidence" value="ECO:0007669"/>
    <property type="project" value="InterPro"/>
</dbReference>
<dbReference type="Pfam" id="PF25461">
    <property type="entry name" value="Beta-barrel_SelB"/>
    <property type="match status" value="1"/>
</dbReference>
<keyword evidence="4" id="KW-0547">Nucleotide-binding</keyword>
<evidence type="ECO:0000256" key="1">
    <source>
        <dbReference type="ARBA" id="ARBA00004496"/>
    </source>
</evidence>
<evidence type="ECO:0000256" key="3">
    <source>
        <dbReference type="ARBA" id="ARBA00022490"/>
    </source>
</evidence>
<dbReference type="CDD" id="cd03696">
    <property type="entry name" value="SelB_II"/>
    <property type="match status" value="1"/>
</dbReference>
<dbReference type="GO" id="GO:0003924">
    <property type="term" value="F:GTPase activity"/>
    <property type="evidence" value="ECO:0007669"/>
    <property type="project" value="InterPro"/>
</dbReference>
<evidence type="ECO:0000259" key="10">
    <source>
        <dbReference type="PROSITE" id="PS51722"/>
    </source>
</evidence>
<dbReference type="InterPro" id="IPR027417">
    <property type="entry name" value="P-loop_NTPase"/>
</dbReference>
<dbReference type="SUPFAM" id="SSF52540">
    <property type="entry name" value="P-loop containing nucleoside triphosphate hydrolases"/>
    <property type="match status" value="1"/>
</dbReference>
<dbReference type="CDD" id="cd04171">
    <property type="entry name" value="SelB"/>
    <property type="match status" value="1"/>
</dbReference>
<dbReference type="PANTHER" id="PTHR43721">
    <property type="entry name" value="ELONGATION FACTOR TU-RELATED"/>
    <property type="match status" value="1"/>
</dbReference>
<dbReference type="Pfam" id="PF03144">
    <property type="entry name" value="GTP_EFTU_D2"/>
    <property type="match status" value="1"/>
</dbReference>
<evidence type="ECO:0000256" key="2">
    <source>
        <dbReference type="ARBA" id="ARBA00015953"/>
    </source>
</evidence>
<dbReference type="InterPro" id="IPR005225">
    <property type="entry name" value="Small_GTP-bd"/>
</dbReference>
<evidence type="ECO:0000256" key="9">
    <source>
        <dbReference type="SAM" id="MobiDB-lite"/>
    </source>
</evidence>
<reference evidence="11 12" key="1">
    <citation type="submission" date="2018-12" db="EMBL/GenBank/DDBJ databases">
        <authorList>
            <person name="Toschakov S.V."/>
        </authorList>
    </citation>
    <scope>NUCLEOTIDE SEQUENCE [LARGE SCALE GENOMIC DNA]</scope>
    <source>
        <strain evidence="11 12">GM2012</strain>
    </source>
</reference>
<dbReference type="InterPro" id="IPR036390">
    <property type="entry name" value="WH_DNA-bd_sf"/>
</dbReference>
<organism evidence="11 12">
    <name type="scientific">Tautonia sociabilis</name>
    <dbReference type="NCBI Taxonomy" id="2080755"/>
    <lineage>
        <taxon>Bacteria</taxon>
        <taxon>Pseudomonadati</taxon>
        <taxon>Planctomycetota</taxon>
        <taxon>Planctomycetia</taxon>
        <taxon>Isosphaerales</taxon>
        <taxon>Isosphaeraceae</taxon>
        <taxon>Tautonia</taxon>
    </lineage>
</organism>
<keyword evidence="12" id="KW-1185">Reference proteome</keyword>
<keyword evidence="11" id="KW-0251">Elongation factor</keyword>
<dbReference type="EMBL" id="RYZH01000013">
    <property type="protein sequence ID" value="RUL88159.1"/>
    <property type="molecule type" value="Genomic_DNA"/>
</dbReference>
<sequence length="865" mass="92813">MDASELVRAVDRPGQEGQPSDDRRGQHAAEERQREDEQVGVGRHGPAPVPSGPEARGARGARRGAIRLASVRARLRIQRSGSTAGGRRRRGRPAELGAAESPGPSVSRPGGSGRLDSWSACSSLVVRRSRLIRRRVGGVLRPTGAIRSGARPPFRSIRAEDPWPIDTDKAAVVCRRWGGRSRGDPERPGPGGAGSFPFPARGRLRYRVRSRLPPGPDDPVRDLILGTAGHIDHGKTALVRALTGVDTDRLPAEKQRGITIDLGFASMELGGVRLGLVDVPGHERFIRNMLAGASGFDLVMLVVAADDSVMPQTREHLELLRLLGLASGVVALTKCDLVSEDWLDLVTEDVIGLVAGSFLEGAPIIRTSSATGEGIAELRAALEAAANALPDRVQDRPFRMAIDRCFTVAGHGTVVTGTVVSGAVSVGDEVDWLPEGRRVRVRGLHRHDRPVDRVDRGSRAAINLAGVHHAEVRRGQELASPGFLRPSTVLSAMVRASEGAPRAIRHRARYRIHLGTAEVTGSVAVLDGPELAPGTEGLVQLFLGEPVVCEHGQPIVIREESPPWTLGGGRVIQPVASRVRRRDASGRDRLLRLAGPDAVARASSAMASYRLRPWTDLDLARDAGLSPAEAGTIVASLRDRGELVELPIGPRRSIRLPKASVDELEDRLIRAVGRLHGRNPRLSSVRRSSVLGELEDLKSDALISALVDRLARDGRLVAGERTVALAGYQPQLTQAERRVKAELLEAHKGTGFAPPLASELVEKAGARGGVVPELLELLAEEGLLVAIEPNALYLEADADSELRRRVIARLADGSTLAMADLRDLLGTTRKYAVPIGEYLDRIGLTVREGDLRRLSPSMGEADEPS</sequence>
<proteinExistence type="predicted"/>
<dbReference type="Pfam" id="PF09107">
    <property type="entry name" value="WHD_3rd_SelB"/>
    <property type="match status" value="1"/>
</dbReference>
<dbReference type="InterPro" id="IPR036388">
    <property type="entry name" value="WH-like_DNA-bd_sf"/>
</dbReference>
<dbReference type="SUPFAM" id="SSF46785">
    <property type="entry name" value="Winged helix' DNA-binding domain"/>
    <property type="match status" value="2"/>
</dbReference>
<evidence type="ECO:0000256" key="8">
    <source>
        <dbReference type="ARBA" id="ARBA00031615"/>
    </source>
</evidence>
<dbReference type="SUPFAM" id="SSF50465">
    <property type="entry name" value="EF-Tu/eEF-1alpha/eIF2-gamma C-terminal domain"/>
    <property type="match status" value="1"/>
</dbReference>
<dbReference type="GO" id="GO:0001514">
    <property type="term" value="P:selenocysteine incorporation"/>
    <property type="evidence" value="ECO:0007669"/>
    <property type="project" value="InterPro"/>
</dbReference>
<comment type="function">
    <text evidence="7">Translation factor necessary for the incorporation of selenocysteine into proteins. It probably replaces EF-Tu for the insertion of selenocysteine directed by the UGA codon. SelB binds GTP and GDP.</text>
</comment>
<dbReference type="InterPro" id="IPR004161">
    <property type="entry name" value="EFTu-like_2"/>
</dbReference>
<dbReference type="GO" id="GO:0005525">
    <property type="term" value="F:GTP binding"/>
    <property type="evidence" value="ECO:0007669"/>
    <property type="project" value="UniProtKB-KW"/>
</dbReference>
<evidence type="ECO:0000313" key="11">
    <source>
        <dbReference type="EMBL" id="RUL88159.1"/>
    </source>
</evidence>
<dbReference type="PROSITE" id="PS51722">
    <property type="entry name" value="G_TR_2"/>
    <property type="match status" value="1"/>
</dbReference>
<dbReference type="Pfam" id="PF00009">
    <property type="entry name" value="GTP_EFTU"/>
    <property type="match status" value="1"/>
</dbReference>
<reference evidence="11 12" key="2">
    <citation type="submission" date="2019-01" db="EMBL/GenBank/DDBJ databases">
        <title>Tautonia sociabilis, a novel thermotolerant planctomycete of Isosphaeraceae family, isolated from a 4000 m deep subterranean habitat.</title>
        <authorList>
            <person name="Kovaleva O.L."/>
            <person name="Elcheninov A.G."/>
            <person name="Van Heerden E."/>
            <person name="Toshchakov S.V."/>
            <person name="Novikov A."/>
            <person name="Bonch-Osmolovskaya E.A."/>
            <person name="Kublanov I.V."/>
        </authorList>
    </citation>
    <scope>NUCLEOTIDE SEQUENCE [LARGE SCALE GENOMIC DNA]</scope>
    <source>
        <strain evidence="11 12">GM2012</strain>
    </source>
</reference>
<keyword evidence="6" id="KW-0342">GTP-binding</keyword>
<evidence type="ECO:0000256" key="7">
    <source>
        <dbReference type="ARBA" id="ARBA00025526"/>
    </source>
</evidence>
<evidence type="ECO:0000256" key="6">
    <source>
        <dbReference type="ARBA" id="ARBA00023134"/>
    </source>
</evidence>
<evidence type="ECO:0000256" key="5">
    <source>
        <dbReference type="ARBA" id="ARBA00022917"/>
    </source>
</evidence>
<dbReference type="Gene3D" id="2.40.30.10">
    <property type="entry name" value="Translation factors"/>
    <property type="match status" value="1"/>
</dbReference>
<evidence type="ECO:0000313" key="12">
    <source>
        <dbReference type="Proteomes" id="UP000280296"/>
    </source>
</evidence>
<feature type="domain" description="Tr-type G" evidence="10">
    <location>
        <begin position="220"/>
        <end position="391"/>
    </location>
</feature>
<dbReference type="Gene3D" id="3.40.50.300">
    <property type="entry name" value="P-loop containing nucleotide triphosphate hydrolases"/>
    <property type="match status" value="1"/>
</dbReference>
<dbReference type="InterPro" id="IPR050055">
    <property type="entry name" value="EF-Tu_GTPase"/>
</dbReference>
<comment type="caution">
    <text evidence="11">The sequence shown here is derived from an EMBL/GenBank/DDBJ whole genome shotgun (WGS) entry which is preliminary data.</text>
</comment>
<dbReference type="InterPro" id="IPR015191">
    <property type="entry name" value="SelB_WHD4"/>
</dbReference>
<gene>
    <name evidence="11" type="primary">selB</name>
    <name evidence="11" type="ORF">TsocGM_08450</name>
</gene>
<dbReference type="InterPro" id="IPR004535">
    <property type="entry name" value="Transl_elong_SelB"/>
</dbReference>
<keyword evidence="5" id="KW-0648">Protein biosynthesis</keyword>
<dbReference type="PROSITE" id="PS00301">
    <property type="entry name" value="G_TR_1"/>
    <property type="match status" value="1"/>
</dbReference>
<dbReference type="AlphaFoldDB" id="A0A432MLM2"/>
<dbReference type="GO" id="GO:0003746">
    <property type="term" value="F:translation elongation factor activity"/>
    <property type="evidence" value="ECO:0007669"/>
    <property type="project" value="UniProtKB-KW"/>
</dbReference>